<dbReference type="KEGG" id="hra:EI982_05915"/>
<accession>A0A6B9F7F6</accession>
<organism evidence="4 5">
    <name type="scientific">Haloplanus rallus</name>
    <dbReference type="NCBI Taxonomy" id="1816183"/>
    <lineage>
        <taxon>Archaea</taxon>
        <taxon>Methanobacteriati</taxon>
        <taxon>Methanobacteriota</taxon>
        <taxon>Stenosarchaea group</taxon>
        <taxon>Halobacteria</taxon>
        <taxon>Halobacteriales</taxon>
        <taxon>Haloferacaceae</taxon>
        <taxon>Haloplanus</taxon>
    </lineage>
</organism>
<keyword evidence="5" id="KW-1185">Reference proteome</keyword>
<dbReference type="GO" id="GO:0003677">
    <property type="term" value="F:DNA binding"/>
    <property type="evidence" value="ECO:0007669"/>
    <property type="project" value="UniProtKB-KW"/>
</dbReference>
<name>A0A6B9F7F6_9EURY</name>
<dbReference type="GeneID" id="99245629"/>
<keyword evidence="4" id="KW-0238">DNA-binding</keyword>
<dbReference type="PANTHER" id="PTHR34236:SF1">
    <property type="entry name" value="DIMETHYL SULFOXIDE REDUCTASE TRANSCRIPTIONAL ACTIVATOR"/>
    <property type="match status" value="1"/>
</dbReference>
<evidence type="ECO:0000256" key="1">
    <source>
        <dbReference type="ARBA" id="ARBA00023015"/>
    </source>
</evidence>
<gene>
    <name evidence="4" type="ORF">EI982_05915</name>
</gene>
<evidence type="ECO:0000313" key="5">
    <source>
        <dbReference type="Proteomes" id="UP000428325"/>
    </source>
</evidence>
<keyword evidence="1" id="KW-0805">Transcription regulation</keyword>
<dbReference type="EMBL" id="CP034345">
    <property type="protein sequence ID" value="QGX94357.1"/>
    <property type="molecule type" value="Genomic_DNA"/>
</dbReference>
<evidence type="ECO:0000313" key="4">
    <source>
        <dbReference type="EMBL" id="QGX94357.1"/>
    </source>
</evidence>
<evidence type="ECO:0000256" key="2">
    <source>
        <dbReference type="ARBA" id="ARBA00023163"/>
    </source>
</evidence>
<dbReference type="OrthoDB" id="202021at2157"/>
<dbReference type="Proteomes" id="UP000428325">
    <property type="component" value="Chromosome"/>
</dbReference>
<dbReference type="RefSeq" id="WP_157688592.1">
    <property type="nucleotide sequence ID" value="NZ_CP034345.1"/>
</dbReference>
<evidence type="ECO:0000259" key="3">
    <source>
        <dbReference type="Pfam" id="PF04967"/>
    </source>
</evidence>
<proteinExistence type="predicted"/>
<dbReference type="AlphaFoldDB" id="A0A6B9F7F6"/>
<reference evidence="4 5" key="1">
    <citation type="submission" date="2018-12" db="EMBL/GenBank/DDBJ databases">
        <title>Complete genome sequence of Haloplanus rallus MBLA0036.</title>
        <authorList>
            <person name="Nam Y.-d."/>
            <person name="Kang J."/>
            <person name="Chung W.-H."/>
            <person name="Park Y.S."/>
        </authorList>
    </citation>
    <scope>NUCLEOTIDE SEQUENCE [LARGE SCALE GENOMIC DNA]</scope>
    <source>
        <strain evidence="4 5">MBLA0036</strain>
    </source>
</reference>
<protein>
    <submittedName>
        <fullName evidence="4">DNA-binding protein</fullName>
    </submittedName>
</protein>
<dbReference type="Pfam" id="PF04967">
    <property type="entry name" value="HTH_10"/>
    <property type="match status" value="1"/>
</dbReference>
<feature type="domain" description="HTH bat-type" evidence="3">
    <location>
        <begin position="158"/>
        <end position="209"/>
    </location>
</feature>
<dbReference type="PANTHER" id="PTHR34236">
    <property type="entry name" value="DIMETHYL SULFOXIDE REDUCTASE TRANSCRIPTIONAL ACTIVATOR"/>
    <property type="match status" value="1"/>
</dbReference>
<keyword evidence="2" id="KW-0804">Transcription</keyword>
<sequence>MTDIKAVVRVEHPDIVLTETVTHDRSSKVTSVSEAGTDPTSGRFFYHIESSDFCRFEDGLRHDSTIGEFERVIETRDDEAIYSFEYTDDAKVLSPVISAANGVILDMENDGRAWVLTVWMPDRSDLVPLWEYAQQHDVDIDLLRVNEYASLGTTDAGLTDSQREALLVALETGYFEEPRDVTLGEVAADLDISQPAASGLLRRGIKRLVISSLVDDGDSPSA</sequence>
<dbReference type="InterPro" id="IPR007050">
    <property type="entry name" value="HTH_bacterioopsin"/>
</dbReference>